<protein>
    <submittedName>
        <fullName evidence="2">Predicted protein</fullName>
    </submittedName>
</protein>
<sequence length="86" mass="8857">MLRCLAPSLRRAVASSAVPRGGGGGARLPDPGLSSPRALLRQWRRCASVDASLLPPPPPRQGGRGSSASSLNPAEVAKFAAIAETW</sequence>
<reference evidence="2" key="1">
    <citation type="journal article" date="2011" name="Plant Physiol.">
        <title>Comprehensive sequence analysis of 24,783 barley full-length cDNAs derived from 12 clone libraries.</title>
        <authorList>
            <person name="Matsumoto T."/>
            <person name="Tanaka T."/>
            <person name="Sakai H."/>
            <person name="Amano N."/>
            <person name="Kanamori H."/>
            <person name="Kurita K."/>
            <person name="Kikuta A."/>
            <person name="Kamiya K."/>
            <person name="Yamamoto M."/>
            <person name="Ikawa H."/>
            <person name="Fujii N."/>
            <person name="Hori K."/>
            <person name="Itoh T."/>
            <person name="Sato K."/>
        </authorList>
    </citation>
    <scope>NUCLEOTIDE SEQUENCE</scope>
    <source>
        <tissue evidence="2">Flower</tissue>
    </source>
</reference>
<feature type="region of interest" description="Disordered" evidence="1">
    <location>
        <begin position="50"/>
        <end position="71"/>
    </location>
</feature>
<dbReference type="EMBL" id="AK373622">
    <property type="protein sequence ID" value="BAK04819.1"/>
    <property type="molecule type" value="mRNA"/>
</dbReference>
<organism evidence="2">
    <name type="scientific">Hordeum vulgare subsp. vulgare</name>
    <name type="common">Domesticated barley</name>
    <dbReference type="NCBI Taxonomy" id="112509"/>
    <lineage>
        <taxon>Eukaryota</taxon>
        <taxon>Viridiplantae</taxon>
        <taxon>Streptophyta</taxon>
        <taxon>Embryophyta</taxon>
        <taxon>Tracheophyta</taxon>
        <taxon>Spermatophyta</taxon>
        <taxon>Magnoliopsida</taxon>
        <taxon>Liliopsida</taxon>
        <taxon>Poales</taxon>
        <taxon>Poaceae</taxon>
        <taxon>BOP clade</taxon>
        <taxon>Pooideae</taxon>
        <taxon>Triticodae</taxon>
        <taxon>Triticeae</taxon>
        <taxon>Hordeinae</taxon>
        <taxon>Hordeum</taxon>
    </lineage>
</organism>
<evidence type="ECO:0000313" key="2">
    <source>
        <dbReference type="EMBL" id="BAK04819.1"/>
    </source>
</evidence>
<feature type="region of interest" description="Disordered" evidence="1">
    <location>
        <begin position="15"/>
        <end position="35"/>
    </location>
</feature>
<evidence type="ECO:0000256" key="1">
    <source>
        <dbReference type="SAM" id="MobiDB-lite"/>
    </source>
</evidence>
<dbReference type="AlphaFoldDB" id="F2EBU7"/>
<accession>F2EBU7</accession>
<proteinExistence type="evidence at transcript level"/>
<name>F2EBU7_HORVV</name>